<dbReference type="SUPFAM" id="SSF51101">
    <property type="entry name" value="Mannose-binding lectins"/>
    <property type="match status" value="1"/>
</dbReference>
<evidence type="ECO:0000313" key="3">
    <source>
        <dbReference type="EMBL" id="KAK7054712.1"/>
    </source>
</evidence>
<dbReference type="AlphaFoldDB" id="A0AAW0DST4"/>
<dbReference type="InterPro" id="IPR036404">
    <property type="entry name" value="Jacalin-like_lectin_dom_sf"/>
</dbReference>
<reference evidence="3 4" key="1">
    <citation type="submission" date="2024-01" db="EMBL/GenBank/DDBJ databases">
        <title>A draft genome for a cacao thread blight-causing isolate of Paramarasmius palmivorus.</title>
        <authorList>
            <person name="Baruah I.K."/>
            <person name="Bukari Y."/>
            <person name="Amoako-Attah I."/>
            <person name="Meinhardt L.W."/>
            <person name="Bailey B.A."/>
            <person name="Cohen S.P."/>
        </authorList>
    </citation>
    <scope>NUCLEOTIDE SEQUENCE [LARGE SCALE GENOMIC DNA]</scope>
    <source>
        <strain evidence="3 4">GH-12</strain>
    </source>
</reference>
<dbReference type="Gene3D" id="2.100.10.30">
    <property type="entry name" value="Jacalin-like lectin domain"/>
    <property type="match status" value="1"/>
</dbReference>
<keyword evidence="4" id="KW-1185">Reference proteome</keyword>
<proteinExistence type="predicted"/>
<sequence>MSRHDAKLTILNEYRSPVFVHPALPNSDIVVYVRQPGPGFYSVVMWAGSDQVLYQRVGPAYWGWMDITPIAFLQATGRFMGKFIGKPFTDNTSKSDQRVIKQVNVRSGTLIDAISLDFTNGSSTGRKSDWFGNQTGKNFSWELNGRALGGFLGAEQQYVQGLMPFWSERYSKATLTNLESCTIEAAKIRQDIETARTRCTTLRIQTDTLQRAISSSLRAPADHAIQGMMVLSGSIEDLYNQTKMAVLAQKEEVDKLVKLCKDQALVVHKRFQTLYNQSDSLRQQGGNLSTELTAQLGASDSTAARLKNLQEVAEGLKASSEAKAATLQNRKETAEQSLVKAQDTKREAEKKRDSAKKARIVRDIFTFGLGEIGDWGDLNKAIDYANKLVESCQRDLQAANEDIQQAAANLSQVEAEITAFSNLNSTFSPLRGELESIRVLAIALKDKNQELTNKAFDISIFLGGLVARTETMPTKLTAAQFAKAILAVEQLLVTPTQVKGLIWDHPEQLESTMEMIADSDEVADDLGDMI</sequence>
<evidence type="ECO:0000256" key="1">
    <source>
        <dbReference type="SAM" id="Coils"/>
    </source>
</evidence>
<protein>
    <submittedName>
        <fullName evidence="3">Uncharacterized protein</fullName>
    </submittedName>
</protein>
<dbReference type="Proteomes" id="UP001383192">
    <property type="component" value="Unassembled WGS sequence"/>
</dbReference>
<dbReference type="EMBL" id="JAYKXP010000008">
    <property type="protein sequence ID" value="KAK7054712.1"/>
    <property type="molecule type" value="Genomic_DNA"/>
</dbReference>
<organism evidence="3 4">
    <name type="scientific">Paramarasmius palmivorus</name>
    <dbReference type="NCBI Taxonomy" id="297713"/>
    <lineage>
        <taxon>Eukaryota</taxon>
        <taxon>Fungi</taxon>
        <taxon>Dikarya</taxon>
        <taxon>Basidiomycota</taxon>
        <taxon>Agaricomycotina</taxon>
        <taxon>Agaricomycetes</taxon>
        <taxon>Agaricomycetidae</taxon>
        <taxon>Agaricales</taxon>
        <taxon>Marasmiineae</taxon>
        <taxon>Marasmiaceae</taxon>
        <taxon>Paramarasmius</taxon>
    </lineage>
</organism>
<evidence type="ECO:0000313" key="4">
    <source>
        <dbReference type="Proteomes" id="UP001383192"/>
    </source>
</evidence>
<name>A0AAW0DST4_9AGAR</name>
<gene>
    <name evidence="3" type="ORF">VNI00_003175</name>
</gene>
<evidence type="ECO:0000256" key="2">
    <source>
        <dbReference type="SAM" id="MobiDB-lite"/>
    </source>
</evidence>
<feature type="coiled-coil region" evidence="1">
    <location>
        <begin position="389"/>
        <end position="454"/>
    </location>
</feature>
<comment type="caution">
    <text evidence="3">The sequence shown here is derived from an EMBL/GenBank/DDBJ whole genome shotgun (WGS) entry which is preliminary data.</text>
</comment>
<feature type="region of interest" description="Disordered" evidence="2">
    <location>
        <begin position="323"/>
        <end position="353"/>
    </location>
</feature>
<accession>A0AAW0DST4</accession>
<keyword evidence="1" id="KW-0175">Coiled coil</keyword>
<feature type="compositionally biased region" description="Basic and acidic residues" evidence="2">
    <location>
        <begin position="342"/>
        <end position="353"/>
    </location>
</feature>